<sequence length="545" mass="63510">MLIIWKKVYAKVIVIEETNQYVHCYVKLASHTKAFYATFVYGLNGLEERKLLWKGLANLRFPVKPWIILSDFNALLNYGDRVGGKSVTKAEIEDFNVWLSLGQVDTIKRVGCYYTWSSNQGGHDRIYSRIDHAFMNEDWLDLFPNWMATFSWEVVSDHCAILVSLIVMVEIGVKPFEFFNYWCEHKDFENVVLESWMGNVEFDHQRAKEKFQEANLKAQANPGIEKFIEEEKLAPDNFAEIRAEVSNAIKEFFNTGKIPTQFNETLIYLVPKVEIPVRAIDYRPIACFSTIYKCITKLISKRLAKVLPWLVHQNQGIFIKNRPIAHNILIFQDLIKNYGRKIVSSRCAIKTDLSKAYDTVDWGFVEDLLSIIKEVERLCRDFLWGIKGEICKINLASWDKVFLPKAYGGLGFKSGPNWNRSILGKFIWAIMDKHGILWVKWINNICMKGAEFWEYELKGDTYNELIQLDADMFYKAVWCNVSLPKHRFVLCEEEESLHHLFFSCFVSKAVMKEVFDWVGYPAWPIEFNSWLCWITGKISGVITLI</sequence>
<reference evidence="2" key="1">
    <citation type="submission" date="2018-11" db="EMBL/GenBank/DDBJ databases">
        <authorList>
            <person name="Grassa J C."/>
        </authorList>
    </citation>
    <scope>NUCLEOTIDE SEQUENCE [LARGE SCALE GENOMIC DNA]</scope>
</reference>
<protein>
    <recommendedName>
        <fullName evidence="1">Reverse transcriptase domain-containing protein</fullName>
    </recommendedName>
</protein>
<dbReference type="InterPro" id="IPR036691">
    <property type="entry name" value="Endo/exonu/phosph_ase_sf"/>
</dbReference>
<feature type="domain" description="Reverse transcriptase" evidence="1">
    <location>
        <begin position="280"/>
        <end position="364"/>
    </location>
</feature>
<dbReference type="Proteomes" id="UP000596661">
    <property type="component" value="Chromosome 8"/>
</dbReference>
<dbReference type="EnsemblPlants" id="evm.model.08.1658">
    <property type="protein sequence ID" value="cds.evm.model.08.1658"/>
    <property type="gene ID" value="evm.TU.08.1658"/>
</dbReference>
<name>A0A803Q9D7_CANSA</name>
<dbReference type="EMBL" id="UZAU01000715">
    <property type="status" value="NOT_ANNOTATED_CDS"/>
    <property type="molecule type" value="Genomic_DNA"/>
</dbReference>
<accession>A0A803Q9D7</accession>
<dbReference type="InterPro" id="IPR000477">
    <property type="entry name" value="RT_dom"/>
</dbReference>
<dbReference type="PANTHER" id="PTHR33116">
    <property type="entry name" value="REVERSE TRANSCRIPTASE ZINC-BINDING DOMAIN-CONTAINING PROTEIN-RELATED-RELATED"/>
    <property type="match status" value="1"/>
</dbReference>
<dbReference type="Gramene" id="evm.model.08.1658">
    <property type="protein sequence ID" value="cds.evm.model.08.1658"/>
    <property type="gene ID" value="evm.TU.08.1658"/>
</dbReference>
<dbReference type="SUPFAM" id="SSF56219">
    <property type="entry name" value="DNase I-like"/>
    <property type="match status" value="1"/>
</dbReference>
<dbReference type="Gene3D" id="3.60.10.10">
    <property type="entry name" value="Endonuclease/exonuclease/phosphatase"/>
    <property type="match status" value="1"/>
</dbReference>
<proteinExistence type="predicted"/>
<keyword evidence="3" id="KW-1185">Reference proteome</keyword>
<dbReference type="PANTHER" id="PTHR33116:SF84">
    <property type="entry name" value="RNA-DIRECTED DNA POLYMERASE"/>
    <property type="match status" value="1"/>
</dbReference>
<evidence type="ECO:0000259" key="1">
    <source>
        <dbReference type="Pfam" id="PF00078"/>
    </source>
</evidence>
<organism evidence="2 3">
    <name type="scientific">Cannabis sativa</name>
    <name type="common">Hemp</name>
    <name type="synonym">Marijuana</name>
    <dbReference type="NCBI Taxonomy" id="3483"/>
    <lineage>
        <taxon>Eukaryota</taxon>
        <taxon>Viridiplantae</taxon>
        <taxon>Streptophyta</taxon>
        <taxon>Embryophyta</taxon>
        <taxon>Tracheophyta</taxon>
        <taxon>Spermatophyta</taxon>
        <taxon>Magnoliopsida</taxon>
        <taxon>eudicotyledons</taxon>
        <taxon>Gunneridae</taxon>
        <taxon>Pentapetalae</taxon>
        <taxon>rosids</taxon>
        <taxon>fabids</taxon>
        <taxon>Rosales</taxon>
        <taxon>Cannabaceae</taxon>
        <taxon>Cannabis</taxon>
    </lineage>
</organism>
<evidence type="ECO:0000313" key="3">
    <source>
        <dbReference type="Proteomes" id="UP000596661"/>
    </source>
</evidence>
<dbReference type="Pfam" id="PF00078">
    <property type="entry name" value="RVT_1"/>
    <property type="match status" value="1"/>
</dbReference>
<evidence type="ECO:0000313" key="2">
    <source>
        <dbReference type="EnsemblPlants" id="cds.evm.model.08.1658"/>
    </source>
</evidence>
<dbReference type="AlphaFoldDB" id="A0A803Q9D7"/>
<reference evidence="2" key="2">
    <citation type="submission" date="2021-03" db="UniProtKB">
        <authorList>
            <consortium name="EnsemblPlants"/>
        </authorList>
    </citation>
    <scope>IDENTIFICATION</scope>
</reference>